<proteinExistence type="predicted"/>
<evidence type="ECO:0008006" key="3">
    <source>
        <dbReference type="Google" id="ProtNLM"/>
    </source>
</evidence>
<protein>
    <recommendedName>
        <fullName evidence="3">TPR-like protein</fullName>
    </recommendedName>
</protein>
<dbReference type="EMBL" id="ML976991">
    <property type="protein sequence ID" value="KAF1956836.1"/>
    <property type="molecule type" value="Genomic_DNA"/>
</dbReference>
<evidence type="ECO:0000313" key="1">
    <source>
        <dbReference type="EMBL" id="KAF1956836.1"/>
    </source>
</evidence>
<keyword evidence="2" id="KW-1185">Reference proteome</keyword>
<dbReference type="OrthoDB" id="3750487at2759"/>
<dbReference type="AlphaFoldDB" id="A0A6A5U1E9"/>
<evidence type="ECO:0000313" key="2">
    <source>
        <dbReference type="Proteomes" id="UP000800035"/>
    </source>
</evidence>
<dbReference type="SUPFAM" id="SSF48452">
    <property type="entry name" value="TPR-like"/>
    <property type="match status" value="1"/>
</dbReference>
<organism evidence="1 2">
    <name type="scientific">Byssothecium circinans</name>
    <dbReference type="NCBI Taxonomy" id="147558"/>
    <lineage>
        <taxon>Eukaryota</taxon>
        <taxon>Fungi</taxon>
        <taxon>Dikarya</taxon>
        <taxon>Ascomycota</taxon>
        <taxon>Pezizomycotina</taxon>
        <taxon>Dothideomycetes</taxon>
        <taxon>Pleosporomycetidae</taxon>
        <taxon>Pleosporales</taxon>
        <taxon>Massarineae</taxon>
        <taxon>Massarinaceae</taxon>
        <taxon>Byssothecium</taxon>
    </lineage>
</organism>
<accession>A0A6A5U1E9</accession>
<dbReference type="Proteomes" id="UP000800035">
    <property type="component" value="Unassembled WGS sequence"/>
</dbReference>
<reference evidence="1" key="1">
    <citation type="journal article" date="2020" name="Stud. Mycol.">
        <title>101 Dothideomycetes genomes: a test case for predicting lifestyles and emergence of pathogens.</title>
        <authorList>
            <person name="Haridas S."/>
            <person name="Albert R."/>
            <person name="Binder M."/>
            <person name="Bloem J."/>
            <person name="Labutti K."/>
            <person name="Salamov A."/>
            <person name="Andreopoulos B."/>
            <person name="Baker S."/>
            <person name="Barry K."/>
            <person name="Bills G."/>
            <person name="Bluhm B."/>
            <person name="Cannon C."/>
            <person name="Castanera R."/>
            <person name="Culley D."/>
            <person name="Daum C."/>
            <person name="Ezra D."/>
            <person name="Gonzalez J."/>
            <person name="Henrissat B."/>
            <person name="Kuo A."/>
            <person name="Liang C."/>
            <person name="Lipzen A."/>
            <person name="Lutzoni F."/>
            <person name="Magnuson J."/>
            <person name="Mondo S."/>
            <person name="Nolan M."/>
            <person name="Ohm R."/>
            <person name="Pangilinan J."/>
            <person name="Park H.-J."/>
            <person name="Ramirez L."/>
            <person name="Alfaro M."/>
            <person name="Sun H."/>
            <person name="Tritt A."/>
            <person name="Yoshinaga Y."/>
            <person name="Zwiers L.-H."/>
            <person name="Turgeon B."/>
            <person name="Goodwin S."/>
            <person name="Spatafora J."/>
            <person name="Crous P."/>
            <person name="Grigoriev I."/>
        </authorList>
    </citation>
    <scope>NUCLEOTIDE SEQUENCE</scope>
    <source>
        <strain evidence="1">CBS 675.92</strain>
    </source>
</reference>
<sequence>MFTNNLHTLDSDVLFELLTSCPDLTTLHSLISTHSTLYHAFNNHRRLILKRVFLTQHLLTHPRIDHARTITNAATYISKLKNIGPADSATLRETLWPDIETHAGSRQVSKWGAGLLSCYQRAELTTEALALVKKATRLLMRQTAKEFRHIETKKFFESAFITYMKAGQLQEAIALQESALQYINPRSPVHAVWSKELVAKYIANNEPARARKLQQDTWDLYAAISPNSIMALDWARLLVREVQSAGHHEEALAFHQKVRRSLDPTKNHYIAWSRQHILMAQKLGKEDEALATIEEVWRRLRPDSTGYYAWTAQLSKAFEDMGRIADAIGVFESAWEANGAVLARNPKDELWRYRTRLTGLQLARVYRRYEREGDAGAIEKSCEDLDDQTVEAALVGNKESKNCVTFASR</sequence>
<dbReference type="InterPro" id="IPR011990">
    <property type="entry name" value="TPR-like_helical_dom_sf"/>
</dbReference>
<name>A0A6A5U1E9_9PLEO</name>
<dbReference type="Gene3D" id="1.25.40.10">
    <property type="entry name" value="Tetratricopeptide repeat domain"/>
    <property type="match status" value="1"/>
</dbReference>
<gene>
    <name evidence="1" type="ORF">CC80DRAFT_492328</name>
</gene>